<dbReference type="PANTHER" id="PTHR38686:SF1">
    <property type="entry name" value="APOLIPOPROTEIN N-ACYLTRANSFERASE"/>
    <property type="match status" value="1"/>
</dbReference>
<evidence type="ECO:0000313" key="3">
    <source>
        <dbReference type="EMBL" id="CAB5354041.1"/>
    </source>
</evidence>
<dbReference type="Proteomes" id="UP000684084">
    <property type="component" value="Unassembled WGS sequence"/>
</dbReference>
<feature type="transmembrane region" description="Helical" evidence="1">
    <location>
        <begin position="62"/>
        <end position="80"/>
    </location>
</feature>
<feature type="transmembrane region" description="Helical" evidence="1">
    <location>
        <begin position="244"/>
        <end position="265"/>
    </location>
</feature>
<dbReference type="EMBL" id="CAGKOT010000009">
    <property type="protein sequence ID" value="CAB5354041.1"/>
    <property type="molecule type" value="Genomic_DNA"/>
</dbReference>
<feature type="transmembrane region" description="Helical" evidence="1">
    <location>
        <begin position="36"/>
        <end position="55"/>
    </location>
</feature>
<dbReference type="GO" id="GO:0016410">
    <property type="term" value="F:N-acyltransferase activity"/>
    <property type="evidence" value="ECO:0007669"/>
    <property type="project" value="InterPro"/>
</dbReference>
<keyword evidence="1" id="KW-1133">Transmembrane helix</keyword>
<dbReference type="OrthoDB" id="2626014at2759"/>
<dbReference type="CDD" id="cd07197">
    <property type="entry name" value="nitrilase"/>
    <property type="match status" value="1"/>
</dbReference>
<name>A0A916E1Q1_9GLOM</name>
<gene>
    <name evidence="3" type="ORF">CHRIB12_LOCUS5781</name>
</gene>
<dbReference type="AlphaFoldDB" id="A0A916E1Q1"/>
<feature type="domain" description="CN hydrolase" evidence="2">
    <location>
        <begin position="283"/>
        <end position="513"/>
    </location>
</feature>
<organism evidence="3 4">
    <name type="scientific">Rhizophagus irregularis</name>
    <dbReference type="NCBI Taxonomy" id="588596"/>
    <lineage>
        <taxon>Eukaryota</taxon>
        <taxon>Fungi</taxon>
        <taxon>Fungi incertae sedis</taxon>
        <taxon>Mucoromycota</taxon>
        <taxon>Glomeromycotina</taxon>
        <taxon>Glomeromycetes</taxon>
        <taxon>Glomerales</taxon>
        <taxon>Glomeraceae</taxon>
        <taxon>Rhizophagus</taxon>
    </lineage>
</organism>
<feature type="transmembrane region" description="Helical" evidence="1">
    <location>
        <begin position="529"/>
        <end position="548"/>
    </location>
</feature>
<reference evidence="3" key="1">
    <citation type="submission" date="2020-05" db="EMBL/GenBank/DDBJ databases">
        <authorList>
            <person name="Rincon C."/>
            <person name="Sanders R I."/>
            <person name="Robbins C."/>
            <person name="Chaturvedi A."/>
        </authorList>
    </citation>
    <scope>NUCLEOTIDE SEQUENCE</scope>
    <source>
        <strain evidence="3">CHB12</strain>
    </source>
</reference>
<protein>
    <recommendedName>
        <fullName evidence="2">CN hydrolase domain-containing protein</fullName>
    </recommendedName>
</protein>
<keyword evidence="1" id="KW-0472">Membrane</keyword>
<proteinExistence type="predicted"/>
<dbReference type="GO" id="GO:0016020">
    <property type="term" value="C:membrane"/>
    <property type="evidence" value="ECO:0007669"/>
    <property type="project" value="InterPro"/>
</dbReference>
<dbReference type="VEuPathDB" id="FungiDB:RhiirFUN_002053"/>
<accession>A0A916E1Q1</accession>
<dbReference type="PROSITE" id="PS50263">
    <property type="entry name" value="CN_HYDROLASE"/>
    <property type="match status" value="1"/>
</dbReference>
<dbReference type="InterPro" id="IPR003010">
    <property type="entry name" value="C-N_Hydrolase"/>
</dbReference>
<feature type="transmembrane region" description="Helical" evidence="1">
    <location>
        <begin position="125"/>
        <end position="145"/>
    </location>
</feature>
<evidence type="ECO:0000256" key="1">
    <source>
        <dbReference type="SAM" id="Phobius"/>
    </source>
</evidence>
<evidence type="ECO:0000259" key="2">
    <source>
        <dbReference type="PROSITE" id="PS50263"/>
    </source>
</evidence>
<feature type="transmembrane region" description="Helical" evidence="1">
    <location>
        <begin position="92"/>
        <end position="113"/>
    </location>
</feature>
<keyword evidence="1" id="KW-0812">Transmembrane</keyword>
<dbReference type="GO" id="GO:0042158">
    <property type="term" value="P:lipoprotein biosynthetic process"/>
    <property type="evidence" value="ECO:0007669"/>
    <property type="project" value="InterPro"/>
</dbReference>
<dbReference type="Pfam" id="PF00795">
    <property type="entry name" value="CN_hydrolase"/>
    <property type="match status" value="1"/>
</dbReference>
<evidence type="ECO:0000313" key="4">
    <source>
        <dbReference type="Proteomes" id="UP000684084"/>
    </source>
</evidence>
<dbReference type="PANTHER" id="PTHR38686">
    <property type="entry name" value="APOLIPOPROTEIN N-ACYLTRANSFERASE"/>
    <property type="match status" value="1"/>
</dbReference>
<sequence>MDRLRTPSLPLPINPSSFLLHTLLPIFLVLTTFGPGYQTISSFAIIYFPLSVYYIRTCTRWWWIFLFYIMNSIGFMLAYMNTMNLGDDLRSYKGITFGIGLIVSLIILIPYVFDRIAQSKFSSDGWARILIFPCVWTGIWTIFLFSWPLGDWGNYAFTLLNYEEIMQLASFAGLGGINFILSWSGPVGSDIIYYHVTKNQNSSTATTSTGSIVVDEVSIEDNSTDTVLRHPPTRTPKRSLTLPTFINSLSIYIFVLFLVITYGSIRLNTSFIPFYQKSIKETFPQELVNFGCVIGNSDNQIDDYMSYVNLTQNLAISGNKIILWSEAMTGIINETDLNSLYESIRNISISYNVYIGFTYVDVTNLNTTIYNKQVVINNKGDVVIDYKKSNLVPFVEANFITKGNNKLQTFQSEDFGIIGSAICFDFDFPKLIGQAPSKKVNLMLDSSNTWGKYRPVGPLHARMNSIRSIENGFTIFRCNSDGVSGIWNQYGQPLHYIPTANTNTTTFQVPINVVKNRVKTVYSVFGETFGWICVGGIGIYLIVIVVAIKGSDQWKARIIHWS</sequence>
<comment type="caution">
    <text evidence="3">The sequence shown here is derived from an EMBL/GenBank/DDBJ whole genome shotgun (WGS) entry which is preliminary data.</text>
</comment>
<feature type="transmembrane region" description="Helical" evidence="1">
    <location>
        <begin position="165"/>
        <end position="183"/>
    </location>
</feature>
<dbReference type="InterPro" id="IPR004563">
    <property type="entry name" value="Apolipo_AcylTrfase"/>
</dbReference>